<dbReference type="InterPro" id="IPR000212">
    <property type="entry name" value="DNA_helicase_UvrD/REP"/>
</dbReference>
<keyword evidence="1 5" id="KW-0547">Nucleotide-binding</keyword>
<dbReference type="InterPro" id="IPR027785">
    <property type="entry name" value="UvrD-like_helicase_C"/>
</dbReference>
<keyword evidence="2 5" id="KW-0378">Hydrolase</keyword>
<dbReference type="InterPro" id="IPR027417">
    <property type="entry name" value="P-loop_NTPase"/>
</dbReference>
<dbReference type="PANTHER" id="PTHR11070:SF17">
    <property type="entry name" value="DNA HELICASE IV"/>
    <property type="match status" value="1"/>
</dbReference>
<dbReference type="GO" id="GO:0003677">
    <property type="term" value="F:DNA binding"/>
    <property type="evidence" value="ECO:0007669"/>
    <property type="project" value="InterPro"/>
</dbReference>
<comment type="caution">
    <text evidence="8">The sequence shown here is derived from an EMBL/GenBank/DDBJ whole genome shotgun (WGS) entry which is preliminary data.</text>
</comment>
<organism evidence="8 9">
    <name type="scientific">Candidatus Enterococcus wittei</name>
    <dbReference type="NCBI Taxonomy" id="1987383"/>
    <lineage>
        <taxon>Bacteria</taxon>
        <taxon>Bacillati</taxon>
        <taxon>Bacillota</taxon>
        <taxon>Bacilli</taxon>
        <taxon>Lactobacillales</taxon>
        <taxon>Enterococcaceae</taxon>
        <taxon>Enterococcus</taxon>
    </lineage>
</organism>
<dbReference type="Proteomes" id="UP000194933">
    <property type="component" value="Unassembled WGS sequence"/>
</dbReference>
<evidence type="ECO:0000313" key="9">
    <source>
        <dbReference type="Proteomes" id="UP000194933"/>
    </source>
</evidence>
<dbReference type="GO" id="GO:0016787">
    <property type="term" value="F:hydrolase activity"/>
    <property type="evidence" value="ECO:0007669"/>
    <property type="project" value="UniProtKB-UniRule"/>
</dbReference>
<dbReference type="SUPFAM" id="SSF52540">
    <property type="entry name" value="P-loop containing nucleoside triphosphate hydrolases"/>
    <property type="match status" value="1"/>
</dbReference>
<keyword evidence="3 5" id="KW-0347">Helicase</keyword>
<proteinExistence type="predicted"/>
<dbReference type="EMBL" id="NGMO01000003">
    <property type="protein sequence ID" value="OTP10494.1"/>
    <property type="molecule type" value="Genomic_DNA"/>
</dbReference>
<dbReference type="STRING" id="1987383.A5844_002194"/>
<dbReference type="GO" id="GO:0005524">
    <property type="term" value="F:ATP binding"/>
    <property type="evidence" value="ECO:0007669"/>
    <property type="project" value="UniProtKB-UniRule"/>
</dbReference>
<evidence type="ECO:0000256" key="5">
    <source>
        <dbReference type="PROSITE-ProRule" id="PRU00560"/>
    </source>
</evidence>
<dbReference type="GO" id="GO:0005829">
    <property type="term" value="C:cytosol"/>
    <property type="evidence" value="ECO:0007669"/>
    <property type="project" value="TreeGrafter"/>
</dbReference>
<dbReference type="AlphaFoldDB" id="A0A242JYU3"/>
<evidence type="ECO:0000256" key="3">
    <source>
        <dbReference type="ARBA" id="ARBA00022806"/>
    </source>
</evidence>
<feature type="domain" description="UvrD-like helicase ATP-binding" evidence="7">
    <location>
        <begin position="203"/>
        <end position="564"/>
    </location>
</feature>
<keyword evidence="6" id="KW-0175">Coiled coil</keyword>
<dbReference type="PANTHER" id="PTHR11070">
    <property type="entry name" value="UVRD / RECB / PCRA DNA HELICASE FAMILY MEMBER"/>
    <property type="match status" value="1"/>
</dbReference>
<evidence type="ECO:0000313" key="8">
    <source>
        <dbReference type="EMBL" id="OTP10494.1"/>
    </source>
</evidence>
<accession>A0A242JYU3</accession>
<keyword evidence="4 5" id="KW-0067">ATP-binding</keyword>
<dbReference type="Pfam" id="PF00580">
    <property type="entry name" value="UvrD-helicase"/>
    <property type="match status" value="1"/>
</dbReference>
<evidence type="ECO:0000256" key="2">
    <source>
        <dbReference type="ARBA" id="ARBA00022801"/>
    </source>
</evidence>
<dbReference type="GO" id="GO:0000725">
    <property type="term" value="P:recombinational repair"/>
    <property type="evidence" value="ECO:0007669"/>
    <property type="project" value="TreeGrafter"/>
</dbReference>
<protein>
    <recommendedName>
        <fullName evidence="7">UvrD-like helicase ATP-binding domain-containing protein</fullName>
    </recommendedName>
</protein>
<gene>
    <name evidence="8" type="ORF">A5844_002194</name>
</gene>
<evidence type="ECO:0000256" key="6">
    <source>
        <dbReference type="SAM" id="Coils"/>
    </source>
</evidence>
<reference evidence="8 9" key="1">
    <citation type="submission" date="2017-05" db="EMBL/GenBank/DDBJ databases">
        <title>The Genome Sequence of Enterococcus sp. 10A9_DIV0425.</title>
        <authorList>
            <consortium name="The Broad Institute Genomics Platform"/>
            <consortium name="The Broad Institute Genomic Center for Infectious Diseases"/>
            <person name="Earl A."/>
            <person name="Manson A."/>
            <person name="Schwartman J."/>
            <person name="Gilmore M."/>
            <person name="Abouelleil A."/>
            <person name="Cao P."/>
            <person name="Chapman S."/>
            <person name="Cusick C."/>
            <person name="Shea T."/>
            <person name="Young S."/>
            <person name="Neafsey D."/>
            <person name="Nusbaum C."/>
            <person name="Birren B."/>
        </authorList>
    </citation>
    <scope>NUCLEOTIDE SEQUENCE [LARGE SCALE GENOMIC DNA]</scope>
    <source>
        <strain evidence="8 9">10A9_DIV0425</strain>
    </source>
</reference>
<dbReference type="PROSITE" id="PS51198">
    <property type="entry name" value="UVRD_HELICASE_ATP_BIND"/>
    <property type="match status" value="1"/>
</dbReference>
<keyword evidence="9" id="KW-1185">Reference proteome</keyword>
<feature type="coiled-coil region" evidence="6">
    <location>
        <begin position="60"/>
        <end position="87"/>
    </location>
</feature>
<dbReference type="InterPro" id="IPR014016">
    <property type="entry name" value="UvrD-like_ATP-bd"/>
</dbReference>
<evidence type="ECO:0000256" key="1">
    <source>
        <dbReference type="ARBA" id="ARBA00022741"/>
    </source>
</evidence>
<name>A0A242JYU3_9ENTE</name>
<evidence type="ECO:0000256" key="4">
    <source>
        <dbReference type="ARBA" id="ARBA00022840"/>
    </source>
</evidence>
<sequence length="694" mass="80306">MKEANHLKFVHEELIHSEIRLTEFLATNNQEGLETIRELSSETRVNLASISEKLDSFANIESLNKQIDQYNYKLESAKRKLDSVKRLIPSPYFGKISVDFIDDASSDVFYFGINGFTNEDNQDLIYDWRSPIAELFYNNELGNSHYKVKDRKIPVKINNRRQLITKGSELLNWFDTDTAIQDDVLLESLESDSSKKMKDITATIQMEQNKIIRDLLSEVVVVNGVAGSGKTSVILQRIAYLMYTNRETYRADNILILSPNEYFGKYISEVLPSLGEENPATYTLLDFVKRVSELELETESEYFERINSSYVSKTSSILQSADFLDAINEYEDFTPVFRDLVFKNKVIISANQIEGFFDQTPDSMSYSKRISATKRRLMQEWEQLLMRQSKTEKIHQQILQLTEQQQIRKFGRLIGDDSSQKLQKHALKLLNERYRSITNGIDHYQWIHLEALFSTIFSAYAHFDLPKEAKKTLDYGISFLYMYHKLIEPLNLPLFKVILIDEVQDYTQAQLVFLKTIFDKSSYTLVGDQNQAIFNTTVSFEKLQAIFSSKSTAYYHLTKSYRSTGNITNFFSQFSMGHETFEIVPVRPLGQEITCLKYHTYTDFKEICLNYLDQNGLTQVMIICENEAILQKLSEHFVQDQRISLIDIAHAKGLEFPHVIVCGFVMEELDDHLKSRLYTAISRATETLAIASIV</sequence>
<feature type="binding site" evidence="5">
    <location>
        <begin position="224"/>
        <end position="231"/>
    </location>
    <ligand>
        <name>ATP</name>
        <dbReference type="ChEBI" id="CHEBI:30616"/>
    </ligand>
</feature>
<evidence type="ECO:0000259" key="7">
    <source>
        <dbReference type="PROSITE" id="PS51198"/>
    </source>
</evidence>
<dbReference type="Gene3D" id="3.40.50.300">
    <property type="entry name" value="P-loop containing nucleotide triphosphate hydrolases"/>
    <property type="match status" value="2"/>
</dbReference>
<dbReference type="Pfam" id="PF13538">
    <property type="entry name" value="UvrD_C_2"/>
    <property type="match status" value="1"/>
</dbReference>
<dbReference type="GO" id="GO:0043138">
    <property type="term" value="F:3'-5' DNA helicase activity"/>
    <property type="evidence" value="ECO:0007669"/>
    <property type="project" value="TreeGrafter"/>
</dbReference>